<evidence type="ECO:0000256" key="3">
    <source>
        <dbReference type="ARBA" id="ARBA00022759"/>
    </source>
</evidence>
<evidence type="ECO:0000256" key="6">
    <source>
        <dbReference type="ARBA" id="ARBA00023016"/>
    </source>
</evidence>
<comment type="caution">
    <text evidence="7">The sequence shown here is derived from an EMBL/GenBank/DDBJ whole genome shotgun (WGS) entry which is preliminary data.</text>
</comment>
<evidence type="ECO:0000256" key="2">
    <source>
        <dbReference type="ARBA" id="ARBA00022722"/>
    </source>
</evidence>
<keyword evidence="3" id="KW-0255">Endonuclease</keyword>
<evidence type="ECO:0000313" key="7">
    <source>
        <dbReference type="EMBL" id="MPL79531.1"/>
    </source>
</evidence>
<organism evidence="7">
    <name type="scientific">bioreactor metagenome</name>
    <dbReference type="NCBI Taxonomy" id="1076179"/>
    <lineage>
        <taxon>unclassified sequences</taxon>
        <taxon>metagenomes</taxon>
        <taxon>ecological metagenomes</taxon>
    </lineage>
</organism>
<dbReference type="AlphaFoldDB" id="A0A644UKV3"/>
<evidence type="ECO:0000256" key="4">
    <source>
        <dbReference type="ARBA" id="ARBA00022801"/>
    </source>
</evidence>
<accession>A0A644UKV3</accession>
<dbReference type="SUPFAM" id="SSF54786">
    <property type="entry name" value="YcfA/nrd intein domain"/>
    <property type="match status" value="1"/>
</dbReference>
<dbReference type="GO" id="GO:0016787">
    <property type="term" value="F:hydrolase activity"/>
    <property type="evidence" value="ECO:0007669"/>
    <property type="project" value="UniProtKB-KW"/>
</dbReference>
<proteinExistence type="predicted"/>
<evidence type="ECO:0000256" key="1">
    <source>
        <dbReference type="ARBA" id="ARBA00022649"/>
    </source>
</evidence>
<protein>
    <recommendedName>
        <fullName evidence="8">Type II toxin-antitoxin system HicA family toxin</fullName>
    </recommendedName>
</protein>
<dbReference type="InterPro" id="IPR012933">
    <property type="entry name" value="HicA_mRNA_interferase"/>
</dbReference>
<dbReference type="GO" id="GO:0004519">
    <property type="term" value="F:endonuclease activity"/>
    <property type="evidence" value="ECO:0007669"/>
    <property type="project" value="UniProtKB-KW"/>
</dbReference>
<gene>
    <name evidence="7" type="ORF">SDC9_25414</name>
</gene>
<dbReference type="Pfam" id="PF07927">
    <property type="entry name" value="HicA_toxin"/>
    <property type="match status" value="1"/>
</dbReference>
<evidence type="ECO:0000256" key="5">
    <source>
        <dbReference type="ARBA" id="ARBA00022884"/>
    </source>
</evidence>
<dbReference type="Gene3D" id="3.30.920.30">
    <property type="entry name" value="Hypothetical protein"/>
    <property type="match status" value="1"/>
</dbReference>
<reference evidence="7" key="1">
    <citation type="submission" date="2019-08" db="EMBL/GenBank/DDBJ databases">
        <authorList>
            <person name="Kucharzyk K."/>
            <person name="Murdoch R.W."/>
            <person name="Higgins S."/>
            <person name="Loffler F."/>
        </authorList>
    </citation>
    <scope>NUCLEOTIDE SEQUENCE</scope>
</reference>
<keyword evidence="5" id="KW-0694">RNA-binding</keyword>
<dbReference type="InterPro" id="IPR038570">
    <property type="entry name" value="HicA_sf"/>
</dbReference>
<evidence type="ECO:0008006" key="8">
    <source>
        <dbReference type="Google" id="ProtNLM"/>
    </source>
</evidence>
<name>A0A644UKV3_9ZZZZ</name>
<keyword evidence="4" id="KW-0378">Hydrolase</keyword>
<keyword evidence="1" id="KW-1277">Toxin-antitoxin system</keyword>
<sequence>MILKADDVTRALKKKGFEQVSGRQKHPRYTFYANGKRSPVTTHVSHNKQELNDFLLAKMAEQTYLSKSEFLEMISCTIGHEDLVKRYADLDLGKE</sequence>
<dbReference type="EMBL" id="VSSQ01000127">
    <property type="protein sequence ID" value="MPL79531.1"/>
    <property type="molecule type" value="Genomic_DNA"/>
</dbReference>
<keyword evidence="6" id="KW-0346">Stress response</keyword>
<keyword evidence="2" id="KW-0540">Nuclease</keyword>
<dbReference type="GO" id="GO:0003729">
    <property type="term" value="F:mRNA binding"/>
    <property type="evidence" value="ECO:0007669"/>
    <property type="project" value="InterPro"/>
</dbReference>